<comment type="caution">
    <text evidence="1">The sequence shown here is derived from an EMBL/GenBank/DDBJ whole genome shotgun (WGS) entry which is preliminary data.</text>
</comment>
<evidence type="ECO:0000313" key="1">
    <source>
        <dbReference type="EMBL" id="MCU6706415.1"/>
    </source>
</evidence>
<reference evidence="1 2" key="1">
    <citation type="journal article" date="2021" name="ISME Commun">
        <title>Automated analysis of genomic sequences facilitates high-throughput and comprehensive description of bacteria.</title>
        <authorList>
            <person name="Hitch T.C.A."/>
        </authorList>
    </citation>
    <scope>NUCLEOTIDE SEQUENCE [LARGE SCALE GENOMIC DNA]</scope>
    <source>
        <strain evidence="1 2">Sanger_31</strain>
    </source>
</reference>
<proteinExistence type="predicted"/>
<organism evidence="1 2">
    <name type="scientific">Hominimerdicola aceti</name>
    <dbReference type="NCBI Taxonomy" id="2981726"/>
    <lineage>
        <taxon>Bacteria</taxon>
        <taxon>Bacillati</taxon>
        <taxon>Bacillota</taxon>
        <taxon>Clostridia</taxon>
        <taxon>Eubacteriales</taxon>
        <taxon>Oscillospiraceae</taxon>
        <taxon>Hominimerdicola</taxon>
    </lineage>
</organism>
<protein>
    <submittedName>
        <fullName evidence="1">Uncharacterized protein</fullName>
    </submittedName>
</protein>
<keyword evidence="2" id="KW-1185">Reference proteome</keyword>
<dbReference type="RefSeq" id="WP_267301554.1">
    <property type="nucleotide sequence ID" value="NZ_JAOQJZ010000012.1"/>
</dbReference>
<gene>
    <name evidence="1" type="ORF">OCV57_10845</name>
</gene>
<dbReference type="Proteomes" id="UP001208131">
    <property type="component" value="Unassembled WGS sequence"/>
</dbReference>
<name>A0AAE3II32_9FIRM</name>
<accession>A0AAE3II32</accession>
<sequence>MKQCKNCISYDAEMEALRQSGDDVIIVGHENDEEKNYCLTYPEGIPLEIAKDRCACELKISKEDFKNNNA</sequence>
<evidence type="ECO:0000313" key="2">
    <source>
        <dbReference type="Proteomes" id="UP001208131"/>
    </source>
</evidence>
<dbReference type="AlphaFoldDB" id="A0AAE3II32"/>
<dbReference type="EMBL" id="JAOQJZ010000012">
    <property type="protein sequence ID" value="MCU6706415.1"/>
    <property type="molecule type" value="Genomic_DNA"/>
</dbReference>